<dbReference type="AlphaFoldDB" id="A0A6C0GQU8"/>
<dbReference type="GO" id="GO:0022857">
    <property type="term" value="F:transmembrane transporter activity"/>
    <property type="evidence" value="ECO:0007669"/>
    <property type="project" value="TreeGrafter"/>
</dbReference>
<dbReference type="RefSeq" id="WP_162446417.1">
    <property type="nucleotide sequence ID" value="NZ_CP048222.1"/>
</dbReference>
<name>A0A6C0GQU8_9BACT</name>
<dbReference type="PROSITE" id="PS51257">
    <property type="entry name" value="PROKAR_LIPOPROTEIN"/>
    <property type="match status" value="1"/>
</dbReference>
<keyword evidence="4 6" id="KW-1133">Transmembrane helix</keyword>
<evidence type="ECO:0000313" key="9">
    <source>
        <dbReference type="EMBL" id="QHT70439.1"/>
    </source>
</evidence>
<dbReference type="InterPro" id="IPR025857">
    <property type="entry name" value="MacB_PCD"/>
</dbReference>
<evidence type="ECO:0000259" key="8">
    <source>
        <dbReference type="Pfam" id="PF12704"/>
    </source>
</evidence>
<evidence type="ECO:0000256" key="4">
    <source>
        <dbReference type="ARBA" id="ARBA00022989"/>
    </source>
</evidence>
<feature type="transmembrane region" description="Helical" evidence="6">
    <location>
        <begin position="425"/>
        <end position="449"/>
    </location>
</feature>
<feature type="transmembrane region" description="Helical" evidence="6">
    <location>
        <begin position="286"/>
        <end position="308"/>
    </location>
</feature>
<dbReference type="Pfam" id="PF02687">
    <property type="entry name" value="FtsX"/>
    <property type="match status" value="2"/>
</dbReference>
<proteinExistence type="predicted"/>
<feature type="transmembrane region" description="Helical" evidence="6">
    <location>
        <begin position="379"/>
        <end position="404"/>
    </location>
</feature>
<comment type="subcellular location">
    <subcellularLocation>
        <location evidence="1">Cell membrane</location>
        <topology evidence="1">Multi-pass membrane protein</topology>
    </subcellularLocation>
</comment>
<dbReference type="KEGG" id="rhoz:GXP67_29180"/>
<accession>A0A6C0GQU8</accession>
<gene>
    <name evidence="9" type="ORF">GXP67_29180</name>
</gene>
<feature type="transmembrane region" description="Helical" evidence="6">
    <location>
        <begin position="729"/>
        <end position="751"/>
    </location>
</feature>
<dbReference type="Proteomes" id="UP000480178">
    <property type="component" value="Chromosome"/>
</dbReference>
<feature type="transmembrane region" description="Helical" evidence="6">
    <location>
        <begin position="337"/>
        <end position="359"/>
    </location>
</feature>
<reference evidence="9 10" key="1">
    <citation type="submission" date="2020-01" db="EMBL/GenBank/DDBJ databases">
        <authorList>
            <person name="Kim M.K."/>
        </authorList>
    </citation>
    <scope>NUCLEOTIDE SEQUENCE [LARGE SCALE GENOMIC DNA]</scope>
    <source>
        <strain evidence="9 10">172606-1</strain>
    </source>
</reference>
<dbReference type="PANTHER" id="PTHR30572">
    <property type="entry name" value="MEMBRANE COMPONENT OF TRANSPORTER-RELATED"/>
    <property type="match status" value="1"/>
</dbReference>
<keyword evidence="2" id="KW-1003">Cell membrane</keyword>
<evidence type="ECO:0000313" key="10">
    <source>
        <dbReference type="Proteomes" id="UP000480178"/>
    </source>
</evidence>
<feature type="domain" description="ABC3 transporter permease C-terminal" evidence="7">
    <location>
        <begin position="680"/>
        <end position="788"/>
    </location>
</feature>
<evidence type="ECO:0000256" key="1">
    <source>
        <dbReference type="ARBA" id="ARBA00004651"/>
    </source>
</evidence>
<evidence type="ECO:0000256" key="2">
    <source>
        <dbReference type="ARBA" id="ARBA00022475"/>
    </source>
</evidence>
<protein>
    <submittedName>
        <fullName evidence="9">FtsX-like permease family protein</fullName>
    </submittedName>
</protein>
<evidence type="ECO:0000256" key="5">
    <source>
        <dbReference type="ARBA" id="ARBA00023136"/>
    </source>
</evidence>
<feature type="transmembrane region" description="Helical" evidence="6">
    <location>
        <begin position="763"/>
        <end position="783"/>
    </location>
</feature>
<dbReference type="InterPro" id="IPR050250">
    <property type="entry name" value="Macrolide_Exporter_MacB"/>
</dbReference>
<feature type="domain" description="ABC3 transporter permease C-terminal" evidence="7">
    <location>
        <begin position="292"/>
        <end position="406"/>
    </location>
</feature>
<keyword evidence="3 6" id="KW-0812">Transmembrane</keyword>
<feature type="transmembrane region" description="Helical" evidence="6">
    <location>
        <begin position="21"/>
        <end position="41"/>
    </location>
</feature>
<dbReference type="EMBL" id="CP048222">
    <property type="protein sequence ID" value="QHT70439.1"/>
    <property type="molecule type" value="Genomic_DNA"/>
</dbReference>
<dbReference type="InterPro" id="IPR003838">
    <property type="entry name" value="ABC3_permease_C"/>
</dbReference>
<evidence type="ECO:0000256" key="3">
    <source>
        <dbReference type="ARBA" id="ARBA00022692"/>
    </source>
</evidence>
<organism evidence="9 10">
    <name type="scientific">Rhodocytophaga rosea</name>
    <dbReference type="NCBI Taxonomy" id="2704465"/>
    <lineage>
        <taxon>Bacteria</taxon>
        <taxon>Pseudomonadati</taxon>
        <taxon>Bacteroidota</taxon>
        <taxon>Cytophagia</taxon>
        <taxon>Cytophagales</taxon>
        <taxon>Rhodocytophagaceae</taxon>
        <taxon>Rhodocytophaga</taxon>
    </lineage>
</organism>
<dbReference type="PANTHER" id="PTHR30572:SF18">
    <property type="entry name" value="ABC-TYPE MACROLIDE FAMILY EXPORT SYSTEM PERMEASE COMPONENT 2"/>
    <property type="match status" value="1"/>
</dbReference>
<sequence>MLRNYLTIAFRNLLRHKTFSLINVLGLTIGMAACLLIMQYVCFELSYDSFHQNKDRIYRIPVEFFLANGQRDYIDADSPPILGPTLQQDFPEIADYVRLHWMYGAVISYQNVTYREERIYYAEHSFLNLFSYPLREGNPRTALTEPNTVVLTEATARKYFGSENPVGKHIQLDGKRNLQVTGILHDIPKNSHLQFDLLVSLATMAQIEKENLKSWGWYNFFTYILLKPQVNAKAFEAKLPAFMEKYQGKDMREKNYRSALIMQPLQDIHLNDTISYEVEKIGNRQAIYFLAIIALFIVVIAWVNYINLSTAKATERAREVGIRKVIGSTRKQLIGQFLLESVLMNLIASVSAVFLAYLASPFFHTLLGKDIPFSFWQNIPFVLTMAGMLVTGMFVSAFYPAFVLSSFKPIRVLKGNIITGNQGIWLRKSLVVFQFAASVTLIIGTLVVYQQLQFMRQQDLGLNVDQTLVLRAPQIRDSTFRTGKFTFKTELLRNPSIRSATFSNYVPGEEITDTGNVRRKGEKDKEGNYSFFWVDYDYIPAYDMEIVAGRNFSSAFATDKQAVILNKTAVQTIGFSTAQEAINQIIIVRNEEKTIVGVVKDYHQRSLRNRHEPIVFIGDLSRSLYFSLKVSPTNLSQTIDAIQETFETRFPGNPFEYFFLDEYFNRQYQTDQQFGQTFAFFASLAIFIACLGLFGLASFTTTQRTKEIGVRKVLGASVPDILLLLSKDFLRLILIACVIAIPVAWVVMHQWLESYAFRINLQWWLFALPGILIIGIAIVTVSFQSMRAALADPVKSLRNE</sequence>
<dbReference type="Pfam" id="PF12704">
    <property type="entry name" value="MacB_PCD"/>
    <property type="match status" value="2"/>
</dbReference>
<feature type="transmembrane region" description="Helical" evidence="6">
    <location>
        <begin position="678"/>
        <end position="699"/>
    </location>
</feature>
<evidence type="ECO:0000259" key="7">
    <source>
        <dbReference type="Pfam" id="PF02687"/>
    </source>
</evidence>
<feature type="domain" description="MacB-like periplasmic core" evidence="8">
    <location>
        <begin position="20"/>
        <end position="240"/>
    </location>
</feature>
<feature type="domain" description="MacB-like periplasmic core" evidence="8">
    <location>
        <begin position="438"/>
        <end position="618"/>
    </location>
</feature>
<evidence type="ECO:0000256" key="6">
    <source>
        <dbReference type="SAM" id="Phobius"/>
    </source>
</evidence>
<dbReference type="GO" id="GO:0005886">
    <property type="term" value="C:plasma membrane"/>
    <property type="evidence" value="ECO:0007669"/>
    <property type="project" value="UniProtKB-SubCell"/>
</dbReference>
<keyword evidence="5 6" id="KW-0472">Membrane</keyword>
<keyword evidence="10" id="KW-1185">Reference proteome</keyword>